<protein>
    <submittedName>
        <fullName evidence="1">14960_t:CDS:1</fullName>
    </submittedName>
</protein>
<sequence>DYKNLSFSLNGEEQASLIPLNICLPVEPTPLFYYTSFTR</sequence>
<evidence type="ECO:0000313" key="1">
    <source>
        <dbReference type="EMBL" id="CAG8848678.1"/>
    </source>
</evidence>
<proteinExistence type="predicted"/>
<accession>A0ACA9SW20</accession>
<evidence type="ECO:0000313" key="2">
    <source>
        <dbReference type="Proteomes" id="UP000789920"/>
    </source>
</evidence>
<reference evidence="1" key="1">
    <citation type="submission" date="2021-06" db="EMBL/GenBank/DDBJ databases">
        <authorList>
            <person name="Kallberg Y."/>
            <person name="Tangrot J."/>
            <person name="Rosling A."/>
        </authorList>
    </citation>
    <scope>NUCLEOTIDE SEQUENCE</scope>
    <source>
        <strain evidence="1">MA461A</strain>
    </source>
</reference>
<organism evidence="1 2">
    <name type="scientific">Racocetra persica</name>
    <dbReference type="NCBI Taxonomy" id="160502"/>
    <lineage>
        <taxon>Eukaryota</taxon>
        <taxon>Fungi</taxon>
        <taxon>Fungi incertae sedis</taxon>
        <taxon>Mucoromycota</taxon>
        <taxon>Glomeromycotina</taxon>
        <taxon>Glomeromycetes</taxon>
        <taxon>Diversisporales</taxon>
        <taxon>Gigasporaceae</taxon>
        <taxon>Racocetra</taxon>
    </lineage>
</organism>
<dbReference type="EMBL" id="CAJVQC010161823">
    <property type="protein sequence ID" value="CAG8848678.1"/>
    <property type="molecule type" value="Genomic_DNA"/>
</dbReference>
<feature type="non-terminal residue" evidence="1">
    <location>
        <position position="39"/>
    </location>
</feature>
<comment type="caution">
    <text evidence="1">The sequence shown here is derived from an EMBL/GenBank/DDBJ whole genome shotgun (WGS) entry which is preliminary data.</text>
</comment>
<name>A0ACA9SW20_9GLOM</name>
<dbReference type="Proteomes" id="UP000789920">
    <property type="component" value="Unassembled WGS sequence"/>
</dbReference>
<keyword evidence="2" id="KW-1185">Reference proteome</keyword>
<gene>
    <name evidence="1" type="ORF">RPERSI_LOCUS35238</name>
</gene>
<feature type="non-terminal residue" evidence="1">
    <location>
        <position position="1"/>
    </location>
</feature>